<keyword evidence="1" id="KW-0812">Transmembrane</keyword>
<reference evidence="2" key="1">
    <citation type="journal article" date="2020" name="New Phytol.">
        <title>Comparative genomics reveals dynamic genome evolution in host specialist ectomycorrhizal fungi.</title>
        <authorList>
            <person name="Lofgren L.A."/>
            <person name="Nguyen N.H."/>
            <person name="Vilgalys R."/>
            <person name="Ruytinx J."/>
            <person name="Liao H.L."/>
            <person name="Branco S."/>
            <person name="Kuo A."/>
            <person name="LaButti K."/>
            <person name="Lipzen A."/>
            <person name="Andreopoulos W."/>
            <person name="Pangilinan J."/>
            <person name="Riley R."/>
            <person name="Hundley H."/>
            <person name="Na H."/>
            <person name="Barry K."/>
            <person name="Grigoriev I.V."/>
            <person name="Stajich J.E."/>
            <person name="Kennedy P.G."/>
        </authorList>
    </citation>
    <scope>NUCLEOTIDE SEQUENCE</scope>
    <source>
        <strain evidence="2">FC423</strain>
    </source>
</reference>
<dbReference type="Proteomes" id="UP000823399">
    <property type="component" value="Unassembled WGS sequence"/>
</dbReference>
<evidence type="ECO:0000313" key="3">
    <source>
        <dbReference type="Proteomes" id="UP000823399"/>
    </source>
</evidence>
<accession>A0A9P7FF88</accession>
<organism evidence="2 3">
    <name type="scientific">Suillus discolor</name>
    <dbReference type="NCBI Taxonomy" id="1912936"/>
    <lineage>
        <taxon>Eukaryota</taxon>
        <taxon>Fungi</taxon>
        <taxon>Dikarya</taxon>
        <taxon>Basidiomycota</taxon>
        <taxon>Agaricomycotina</taxon>
        <taxon>Agaricomycetes</taxon>
        <taxon>Agaricomycetidae</taxon>
        <taxon>Boletales</taxon>
        <taxon>Suillineae</taxon>
        <taxon>Suillaceae</taxon>
        <taxon>Suillus</taxon>
    </lineage>
</organism>
<dbReference type="OrthoDB" id="9451547at2759"/>
<proteinExistence type="predicted"/>
<comment type="caution">
    <text evidence="2">The sequence shown here is derived from an EMBL/GenBank/DDBJ whole genome shotgun (WGS) entry which is preliminary data.</text>
</comment>
<gene>
    <name evidence="2" type="ORF">F5147DRAFT_677473</name>
</gene>
<dbReference type="EMBL" id="JABBWM010000009">
    <property type="protein sequence ID" value="KAG2114624.1"/>
    <property type="molecule type" value="Genomic_DNA"/>
</dbReference>
<keyword evidence="3" id="KW-1185">Reference proteome</keyword>
<dbReference type="AlphaFoldDB" id="A0A9P7FF88"/>
<dbReference type="GeneID" id="64698382"/>
<protein>
    <submittedName>
        <fullName evidence="2">Uncharacterized protein</fullName>
    </submittedName>
</protein>
<keyword evidence="1" id="KW-0472">Membrane</keyword>
<feature type="transmembrane region" description="Helical" evidence="1">
    <location>
        <begin position="38"/>
        <end position="57"/>
    </location>
</feature>
<evidence type="ECO:0000256" key="1">
    <source>
        <dbReference type="SAM" id="Phobius"/>
    </source>
</evidence>
<keyword evidence="1" id="KW-1133">Transmembrane helix</keyword>
<name>A0A9P7FF88_9AGAM</name>
<sequence length="80" mass="8864">MAHMGPRYTGTPWLFLCVTAPFDPLFFCNPGTLVHIDLLTGLLLYITARAILLVLMFTTLRHLPGDACQAVSWIGLVPHL</sequence>
<dbReference type="RefSeq" id="XP_041296572.1">
    <property type="nucleotide sequence ID" value="XM_041436123.1"/>
</dbReference>
<evidence type="ECO:0000313" key="2">
    <source>
        <dbReference type="EMBL" id="KAG2114624.1"/>
    </source>
</evidence>